<dbReference type="GO" id="GO:0009579">
    <property type="term" value="C:thylakoid"/>
    <property type="evidence" value="ECO:0007669"/>
    <property type="project" value="UniProtKB-SubCell"/>
</dbReference>
<dbReference type="EMBL" id="PDLO01000001">
    <property type="protein sequence ID" value="PHK99703.1"/>
    <property type="molecule type" value="Genomic_DNA"/>
</dbReference>
<reference evidence="12 13" key="1">
    <citation type="submission" date="2017-10" db="EMBL/GenBank/DDBJ databases">
        <title>The draft genome sequence of Lewinella marina KCTC 32374.</title>
        <authorList>
            <person name="Wang K."/>
        </authorList>
    </citation>
    <scope>NUCLEOTIDE SEQUENCE [LARGE SCALE GENOMIC DNA]</scope>
    <source>
        <strain evidence="12 13">MKG-38</strain>
    </source>
</reference>
<dbReference type="SUPFAM" id="SSF52943">
    <property type="entry name" value="ATP synthase (F1-ATPase), gamma subunit"/>
    <property type="match status" value="1"/>
</dbReference>
<dbReference type="CDD" id="cd12151">
    <property type="entry name" value="F1-ATPase_gamma"/>
    <property type="match status" value="1"/>
</dbReference>
<comment type="subunit">
    <text evidence="11">F-type ATPases have 2 components, CF(1) - the catalytic core - and CF(0) - the membrane proton channel. CF(1) has five subunits: alpha(3), beta(3), gamma(1), delta(1), epsilon(1). CF(0) has three main subunits: a, b and c.</text>
</comment>
<keyword evidence="8 11" id="KW-0139">CF(1)</keyword>
<evidence type="ECO:0000256" key="7">
    <source>
        <dbReference type="ARBA" id="ARBA00023136"/>
    </source>
</evidence>
<dbReference type="NCBIfam" id="TIGR01146">
    <property type="entry name" value="ATPsyn_F1gamma"/>
    <property type="match status" value="1"/>
</dbReference>
<dbReference type="InterPro" id="IPR000131">
    <property type="entry name" value="ATP_synth_F1_gsu"/>
</dbReference>
<keyword evidence="6 11" id="KW-0406">Ion transport</keyword>
<comment type="caution">
    <text evidence="12">The sequence shown here is derived from an EMBL/GenBank/DDBJ whole genome shotgun (WGS) entry which is preliminary data.</text>
</comment>
<evidence type="ECO:0000313" key="13">
    <source>
        <dbReference type="Proteomes" id="UP000226437"/>
    </source>
</evidence>
<keyword evidence="11" id="KW-1003">Cell membrane</keyword>
<organism evidence="12 13">
    <name type="scientific">Neolewinella marina</name>
    <dbReference type="NCBI Taxonomy" id="438751"/>
    <lineage>
        <taxon>Bacteria</taxon>
        <taxon>Pseudomonadati</taxon>
        <taxon>Bacteroidota</taxon>
        <taxon>Saprospiria</taxon>
        <taxon>Saprospirales</taxon>
        <taxon>Lewinellaceae</taxon>
        <taxon>Neolewinella</taxon>
    </lineage>
</organism>
<dbReference type="OrthoDB" id="9812769at2"/>
<comment type="similarity">
    <text evidence="3 11">Belongs to the ATPase gamma chain family.</text>
</comment>
<dbReference type="Pfam" id="PF00231">
    <property type="entry name" value="ATP-synt"/>
    <property type="match status" value="1"/>
</dbReference>
<dbReference type="PANTHER" id="PTHR11693">
    <property type="entry name" value="ATP SYNTHASE GAMMA CHAIN"/>
    <property type="match status" value="1"/>
</dbReference>
<dbReference type="FunFam" id="1.10.287.80:FF:000003">
    <property type="entry name" value="ATP synthase gamma chain, chloroplastic"/>
    <property type="match status" value="1"/>
</dbReference>
<gene>
    <name evidence="11 12" type="primary">atpG</name>
    <name evidence="12" type="ORF">CGL56_01235</name>
</gene>
<proteinExistence type="inferred from homology"/>
<keyword evidence="13" id="KW-1185">Reference proteome</keyword>
<dbReference type="GO" id="GO:0005524">
    <property type="term" value="F:ATP binding"/>
    <property type="evidence" value="ECO:0007669"/>
    <property type="project" value="UniProtKB-UniRule"/>
</dbReference>
<evidence type="ECO:0000256" key="9">
    <source>
        <dbReference type="ARBA" id="ARBA00023310"/>
    </source>
</evidence>
<dbReference type="HAMAP" id="MF_00815">
    <property type="entry name" value="ATP_synth_gamma_bact"/>
    <property type="match status" value="1"/>
</dbReference>
<evidence type="ECO:0000313" key="12">
    <source>
        <dbReference type="EMBL" id="PHK99703.1"/>
    </source>
</evidence>
<evidence type="ECO:0000256" key="5">
    <source>
        <dbReference type="ARBA" id="ARBA00022781"/>
    </source>
</evidence>
<evidence type="ECO:0000256" key="8">
    <source>
        <dbReference type="ARBA" id="ARBA00023196"/>
    </source>
</evidence>
<dbReference type="GO" id="GO:0046933">
    <property type="term" value="F:proton-transporting ATP synthase activity, rotational mechanism"/>
    <property type="evidence" value="ECO:0007669"/>
    <property type="project" value="UniProtKB-UniRule"/>
</dbReference>
<comment type="subcellular location">
    <subcellularLocation>
        <location evidence="11">Cell membrane</location>
        <topology evidence="11">Peripheral membrane protein</topology>
    </subcellularLocation>
    <subcellularLocation>
        <location evidence="2">Membrane</location>
        <topology evidence="2">Peripheral membrane protein</topology>
    </subcellularLocation>
    <subcellularLocation>
        <location evidence="10">Thylakoid</location>
    </subcellularLocation>
</comment>
<evidence type="ECO:0000256" key="4">
    <source>
        <dbReference type="ARBA" id="ARBA00022448"/>
    </source>
</evidence>
<comment type="function">
    <text evidence="1 11">Produces ATP from ADP in the presence of a proton gradient across the membrane. The gamma chain is believed to be important in regulating ATPase activity and the flow of protons through the CF(0) complex.</text>
</comment>
<keyword evidence="4 11" id="KW-0813">Transport</keyword>
<dbReference type="GO" id="GO:0042777">
    <property type="term" value="P:proton motive force-driven plasma membrane ATP synthesis"/>
    <property type="evidence" value="ECO:0007669"/>
    <property type="project" value="UniProtKB-UniRule"/>
</dbReference>
<dbReference type="Proteomes" id="UP000226437">
    <property type="component" value="Unassembled WGS sequence"/>
</dbReference>
<name>A0A2G0CIA0_9BACT</name>
<dbReference type="AlphaFoldDB" id="A0A2G0CIA0"/>
<dbReference type="PROSITE" id="PS00153">
    <property type="entry name" value="ATPASE_GAMMA"/>
    <property type="match status" value="1"/>
</dbReference>
<dbReference type="Gene3D" id="3.40.1380.10">
    <property type="match status" value="1"/>
</dbReference>
<accession>A0A2G0CIA0</accession>
<dbReference type="PANTHER" id="PTHR11693:SF22">
    <property type="entry name" value="ATP SYNTHASE SUBUNIT GAMMA, MITOCHONDRIAL"/>
    <property type="match status" value="1"/>
</dbReference>
<dbReference type="GO" id="GO:0045259">
    <property type="term" value="C:proton-transporting ATP synthase complex"/>
    <property type="evidence" value="ECO:0007669"/>
    <property type="project" value="UniProtKB-KW"/>
</dbReference>
<evidence type="ECO:0000256" key="10">
    <source>
        <dbReference type="ARBA" id="ARBA00060385"/>
    </source>
</evidence>
<dbReference type="PRINTS" id="PR00126">
    <property type="entry name" value="ATPASEGAMMA"/>
</dbReference>
<keyword evidence="5 11" id="KW-0375">Hydrogen ion transport</keyword>
<dbReference type="RefSeq" id="WP_099104682.1">
    <property type="nucleotide sequence ID" value="NZ_JAATJF010000001.1"/>
</dbReference>
<evidence type="ECO:0000256" key="2">
    <source>
        <dbReference type="ARBA" id="ARBA00004170"/>
    </source>
</evidence>
<keyword evidence="7 11" id="KW-0472">Membrane</keyword>
<evidence type="ECO:0000256" key="6">
    <source>
        <dbReference type="ARBA" id="ARBA00023065"/>
    </source>
</evidence>
<dbReference type="InterPro" id="IPR035968">
    <property type="entry name" value="ATP_synth_F1_ATPase_gsu"/>
</dbReference>
<dbReference type="GO" id="GO:0005886">
    <property type="term" value="C:plasma membrane"/>
    <property type="evidence" value="ECO:0007669"/>
    <property type="project" value="UniProtKB-SubCell"/>
</dbReference>
<dbReference type="Gene3D" id="1.10.287.80">
    <property type="entry name" value="ATP synthase, gamma subunit, helix hairpin domain"/>
    <property type="match status" value="1"/>
</dbReference>
<keyword evidence="9 11" id="KW-0066">ATP synthesis</keyword>
<evidence type="ECO:0000256" key="1">
    <source>
        <dbReference type="ARBA" id="ARBA00003456"/>
    </source>
</evidence>
<evidence type="ECO:0000256" key="3">
    <source>
        <dbReference type="ARBA" id="ARBA00007681"/>
    </source>
</evidence>
<dbReference type="InterPro" id="IPR023632">
    <property type="entry name" value="ATP_synth_F1_gsu_CS"/>
</dbReference>
<protein>
    <recommendedName>
        <fullName evidence="11">ATP synthase gamma chain</fullName>
    </recommendedName>
    <alternativeName>
        <fullName evidence="11">ATP synthase F1 sector gamma subunit</fullName>
    </alternativeName>
    <alternativeName>
        <fullName evidence="11">F-ATPase gamma subunit</fullName>
    </alternativeName>
</protein>
<sequence length="302" mass="33603">MANLKEVRERIRSVKNTQQITSAMKMVSAAKLRRAQQAITELRPYADKLDEMLRNILTNLEGDANTTFNKVRPVEGAAVVVVTSNRGLAGAFNTNVIKAAEASIREMGPLSGPLDIICIGRKGAEYFRKHYGKRENVKVVTDFQTLFDDLSFDNTREVPELLMNRFRSGRYDKVFIAYARFKNAAVQFATSEQFLPVEDATPDPSAEAATGTKYKADYIFEPGKEELLDYLVPSILETKFQAALLDTHASEHGARMTAMDKATENAQELLRELKISYNKARQEAITNEILEIVGGAAALEAS</sequence>
<evidence type="ECO:0000256" key="11">
    <source>
        <dbReference type="HAMAP-Rule" id="MF_00815"/>
    </source>
</evidence>